<dbReference type="Gene3D" id="3.40.630.30">
    <property type="match status" value="1"/>
</dbReference>
<accession>A0A2S3UAK4</accession>
<keyword evidence="2" id="KW-0808">Transferase</keyword>
<dbReference type="InterPro" id="IPR000182">
    <property type="entry name" value="GNAT_dom"/>
</dbReference>
<comment type="caution">
    <text evidence="2">The sequence shown here is derived from an EMBL/GenBank/DDBJ whole genome shotgun (WGS) entry which is preliminary data.</text>
</comment>
<gene>
    <name evidence="2" type="ORF">S101258_00143</name>
</gene>
<protein>
    <submittedName>
        <fullName evidence="2">Putative N-acetyltransferase in pepI 3'region</fullName>
        <ecNumber evidence="2">2.3.1.-</ecNumber>
    </submittedName>
</protein>
<dbReference type="AlphaFoldDB" id="A0A2S3UAK4"/>
<dbReference type="Proteomes" id="UP000236990">
    <property type="component" value="Unassembled WGS sequence"/>
</dbReference>
<dbReference type="EMBL" id="NKCZ01000040">
    <property type="protein sequence ID" value="POD89141.1"/>
    <property type="molecule type" value="Genomic_DNA"/>
</dbReference>
<dbReference type="SUPFAM" id="SSF55729">
    <property type="entry name" value="Acyl-CoA N-acyltransferases (Nat)"/>
    <property type="match status" value="1"/>
</dbReference>
<proteinExistence type="predicted"/>
<dbReference type="GO" id="GO:0016747">
    <property type="term" value="F:acyltransferase activity, transferring groups other than amino-acyl groups"/>
    <property type="evidence" value="ECO:0007669"/>
    <property type="project" value="InterPro"/>
</dbReference>
<keyword evidence="2" id="KW-0012">Acyltransferase</keyword>
<reference evidence="2 3" key="1">
    <citation type="submission" date="2017-06" db="EMBL/GenBank/DDBJ databases">
        <title>Genome sequence of Lactobacillus plantarum subsp. plantarum strain SRCM101258.</title>
        <authorList>
            <person name="Cho S.H."/>
        </authorList>
    </citation>
    <scope>NUCLEOTIDE SEQUENCE [LARGE SCALE GENOMIC DNA]</scope>
    <source>
        <strain evidence="2 3">SRCM101258</strain>
    </source>
</reference>
<organism evidence="2 3">
    <name type="scientific">Lactiplantibacillus plantarum subsp. plantarum</name>
    <dbReference type="NCBI Taxonomy" id="337330"/>
    <lineage>
        <taxon>Bacteria</taxon>
        <taxon>Bacillati</taxon>
        <taxon>Bacillota</taxon>
        <taxon>Bacilli</taxon>
        <taxon>Lactobacillales</taxon>
        <taxon>Lactobacillaceae</taxon>
        <taxon>Lactiplantibacillus</taxon>
    </lineage>
</organism>
<dbReference type="Pfam" id="PF00583">
    <property type="entry name" value="Acetyltransf_1"/>
    <property type="match status" value="1"/>
</dbReference>
<dbReference type="EC" id="2.3.1.-" evidence="2"/>
<evidence type="ECO:0000313" key="2">
    <source>
        <dbReference type="EMBL" id="POD89141.1"/>
    </source>
</evidence>
<name>A0A2S3UAK4_LACPN</name>
<dbReference type="PROSITE" id="PS51186">
    <property type="entry name" value="GNAT"/>
    <property type="match status" value="1"/>
</dbReference>
<dbReference type="InterPro" id="IPR016181">
    <property type="entry name" value="Acyl_CoA_acyltransferase"/>
</dbReference>
<evidence type="ECO:0000313" key="3">
    <source>
        <dbReference type="Proteomes" id="UP000236990"/>
    </source>
</evidence>
<sequence>MQQAIQIAKADHKQKIWLGVWEHNEPAKGFYAKWGFEQFSAHDFVMGDDRQTDLLMIKSLTQD</sequence>
<evidence type="ECO:0000259" key="1">
    <source>
        <dbReference type="PROSITE" id="PS51186"/>
    </source>
</evidence>
<feature type="domain" description="N-acetyltransferase" evidence="1">
    <location>
        <begin position="1"/>
        <end position="61"/>
    </location>
</feature>